<dbReference type="SUPFAM" id="SSF102588">
    <property type="entry name" value="LmbE-like"/>
    <property type="match status" value="1"/>
</dbReference>
<name>A0AA48KDD8_9BACT</name>
<proteinExistence type="predicted"/>
<dbReference type="AlphaFoldDB" id="A0AA48KDD8"/>
<protein>
    <submittedName>
        <fullName evidence="2">GlcNAc-PI de-N-acetylase</fullName>
    </submittedName>
</protein>
<evidence type="ECO:0000313" key="3">
    <source>
        <dbReference type="Proteomes" id="UP001228113"/>
    </source>
</evidence>
<dbReference type="Gene3D" id="3.40.50.10320">
    <property type="entry name" value="LmbE-like"/>
    <property type="match status" value="1"/>
</dbReference>
<dbReference type="PANTHER" id="PTHR12993:SF11">
    <property type="entry name" value="N-ACETYLGLUCOSAMINYL-PHOSPHATIDYLINOSITOL DE-N-ACETYLASE"/>
    <property type="match status" value="1"/>
</dbReference>
<dbReference type="RefSeq" id="WP_316410555.1">
    <property type="nucleotide sequence ID" value="NZ_AP027081.1"/>
</dbReference>
<dbReference type="GO" id="GO:0016811">
    <property type="term" value="F:hydrolase activity, acting on carbon-nitrogen (but not peptide) bonds, in linear amides"/>
    <property type="evidence" value="ECO:0007669"/>
    <property type="project" value="TreeGrafter"/>
</dbReference>
<dbReference type="PANTHER" id="PTHR12993">
    <property type="entry name" value="N-ACETYLGLUCOSAMINYL-PHOSPHATIDYLINOSITOL DE-N-ACETYLASE-RELATED"/>
    <property type="match status" value="1"/>
</dbReference>
<dbReference type="InterPro" id="IPR003737">
    <property type="entry name" value="GlcNAc_PI_deacetylase-related"/>
</dbReference>
<dbReference type="EMBL" id="AP027081">
    <property type="protein sequence ID" value="BDU78096.1"/>
    <property type="molecule type" value="Genomic_DNA"/>
</dbReference>
<evidence type="ECO:0000256" key="1">
    <source>
        <dbReference type="SAM" id="MobiDB-lite"/>
    </source>
</evidence>
<dbReference type="KEGG" id="msea:METESE_30540"/>
<dbReference type="InterPro" id="IPR029062">
    <property type="entry name" value="Class_I_gatase-like"/>
</dbReference>
<gene>
    <name evidence="2" type="ORF">METESE_30540</name>
</gene>
<dbReference type="SUPFAM" id="SSF52317">
    <property type="entry name" value="Class I glutamine amidotransferase-like"/>
    <property type="match status" value="1"/>
</dbReference>
<feature type="region of interest" description="Disordered" evidence="1">
    <location>
        <begin position="246"/>
        <end position="276"/>
    </location>
</feature>
<keyword evidence="3" id="KW-1185">Reference proteome</keyword>
<organism evidence="2 3">
    <name type="scientific">Mesoterricola sediminis</name>
    <dbReference type="NCBI Taxonomy" id="2927980"/>
    <lineage>
        <taxon>Bacteria</taxon>
        <taxon>Pseudomonadati</taxon>
        <taxon>Acidobacteriota</taxon>
        <taxon>Holophagae</taxon>
        <taxon>Holophagales</taxon>
        <taxon>Holophagaceae</taxon>
        <taxon>Mesoterricola</taxon>
    </lineage>
</organism>
<accession>A0AA48KDD8</accession>
<dbReference type="Proteomes" id="UP001228113">
    <property type="component" value="Chromosome"/>
</dbReference>
<dbReference type="Pfam" id="PF02585">
    <property type="entry name" value="PIG-L"/>
    <property type="match status" value="1"/>
</dbReference>
<sequence>MLPRPSVSRPCLLALAGTLGLNAQPAPLPDGAALQGMLDRLRVLGTVLYVAAHPDDENTQVLAALARGRKVRTAYLSMTRGGGGQNLIGTELGEALAAVRTQELLAARRVDGAEQWFTRAVDFGFSKTPAETLRVWGHDAALADVVWVIRRVRPDVILTRFTPEPGGTHGHHTASAILALEAFRAAADPAAFPEQLAYVRPWQARRILWNSFRPREGQPDGTFTRLDPGAYDPLLGRSYAELAAESRSQHRSQGFGALPVRGARPETFEPLDGQKAPGDLLEGVDLTWNRVPGGGEVDALLAKAREAFRPEDPSGALPWLLRARAALDRLPPDPWKAVKGPELTEAIRCAAGLWAEATVERPSAAPGETVPVTLTVLSRLAPGIVLEGIDLGGGATAPRTLEVNQPFSETRRLAVPADAAPAPAPGAAAPPSPLAGLPEAPPAFTAVFRLSSGGVPFSLAVPVVRRHRDPVLGERREPFLVVPPLLVNLAEPVQILADGTPRVLRLDVIAGRGPVAGTVRLAPPPGWTAEPAAFQVRLDRAGDEARLETRLTPPPAPGGGALAVTVDTGAGPVPALSRRLVDHPHIPVQTLLTPAGARVARLDLKKGGTRIGYVMGPGDEIPALLRPLGYRVDLLSDEELATADLAVYDAIVVGIRAFNTRPRLAQLRTRLLDYVAAGGTEVVLYATDQGLVTPALGPYPFTVGRGRVTEEDAPVTFLAPDHPVLAGPNRIGPADFQGWVQERGLYFAQDWDPRYTAVLACSDTGEKPLAGGLLAAPWGRGHFVYTGISFFRQLPEGVGGAYRLFANLLALKGAR</sequence>
<evidence type="ECO:0000313" key="2">
    <source>
        <dbReference type="EMBL" id="BDU78096.1"/>
    </source>
</evidence>
<dbReference type="InterPro" id="IPR024078">
    <property type="entry name" value="LmbE-like_dom_sf"/>
</dbReference>
<reference evidence="2" key="1">
    <citation type="journal article" date="2023" name="Int. J. Syst. Evol. Microbiol.">
        <title>Mesoterricola silvestris gen. nov., sp. nov., Mesoterricola sediminis sp. nov., Geothrix oryzae sp. nov., Geothrix edaphica sp. nov., Geothrix rubra sp. nov., and Geothrix limicola sp. nov., six novel members of Acidobacteriota isolated from soils.</title>
        <authorList>
            <person name="Itoh H."/>
            <person name="Sugisawa Y."/>
            <person name="Mise K."/>
            <person name="Xu Z."/>
            <person name="Kuniyasu M."/>
            <person name="Ushijima N."/>
            <person name="Kawano K."/>
            <person name="Kobayashi E."/>
            <person name="Shiratori Y."/>
            <person name="Masuda Y."/>
            <person name="Senoo K."/>
        </authorList>
    </citation>
    <scope>NUCLEOTIDE SEQUENCE</scope>
    <source>
        <strain evidence="2">W786</strain>
    </source>
</reference>